<reference evidence="1 2" key="1">
    <citation type="submission" date="2024-09" db="EMBL/GenBank/DDBJ databases">
        <authorList>
            <person name="Sun Q."/>
            <person name="Mori K."/>
        </authorList>
    </citation>
    <scope>NUCLEOTIDE SEQUENCE [LARGE SCALE GENOMIC DNA]</scope>
    <source>
        <strain evidence="1 2">NCAIM B.02610</strain>
    </source>
</reference>
<keyword evidence="2" id="KW-1185">Reference proteome</keyword>
<evidence type="ECO:0000313" key="1">
    <source>
        <dbReference type="EMBL" id="MFC0471502.1"/>
    </source>
</evidence>
<proteinExistence type="predicted"/>
<protein>
    <submittedName>
        <fullName evidence="1">Uncharacterized protein</fullName>
    </submittedName>
</protein>
<dbReference type="EMBL" id="JBHLUX010000035">
    <property type="protein sequence ID" value="MFC0471502.1"/>
    <property type="molecule type" value="Genomic_DNA"/>
</dbReference>
<comment type="caution">
    <text evidence="1">The sequence shown here is derived from an EMBL/GenBank/DDBJ whole genome shotgun (WGS) entry which is preliminary data.</text>
</comment>
<gene>
    <name evidence="1" type="ORF">ACFFHM_13620</name>
</gene>
<dbReference type="RefSeq" id="WP_335962114.1">
    <property type="nucleotide sequence ID" value="NZ_JAXBLX010000024.1"/>
</dbReference>
<accession>A0ABV6KDV7</accession>
<sequence length="65" mass="7604">MGKAINRIKSQLAQLDKENNWDEMQRDEVIDLLIYEEIKAASHELDFEQVGRMVSYLLEHGEALK</sequence>
<organism evidence="1 2">
    <name type="scientific">Halalkalibacter kiskunsagensis</name>
    <dbReference type="NCBI Taxonomy" id="1548599"/>
    <lineage>
        <taxon>Bacteria</taxon>
        <taxon>Bacillati</taxon>
        <taxon>Bacillota</taxon>
        <taxon>Bacilli</taxon>
        <taxon>Bacillales</taxon>
        <taxon>Bacillaceae</taxon>
        <taxon>Halalkalibacter</taxon>
    </lineage>
</organism>
<name>A0ABV6KDV7_9BACI</name>
<evidence type="ECO:0000313" key="2">
    <source>
        <dbReference type="Proteomes" id="UP001589838"/>
    </source>
</evidence>
<dbReference type="Proteomes" id="UP001589838">
    <property type="component" value="Unassembled WGS sequence"/>
</dbReference>